<feature type="compositionally biased region" description="Polar residues" evidence="1">
    <location>
        <begin position="323"/>
        <end position="334"/>
    </location>
</feature>
<feature type="region of interest" description="Disordered" evidence="1">
    <location>
        <begin position="323"/>
        <end position="346"/>
    </location>
</feature>
<accession>A0A9W8A8S9</accession>
<reference evidence="2" key="1">
    <citation type="submission" date="2022-07" db="EMBL/GenBank/DDBJ databases">
        <title>Phylogenomic reconstructions and comparative analyses of Kickxellomycotina fungi.</title>
        <authorList>
            <person name="Reynolds N.K."/>
            <person name="Stajich J.E."/>
            <person name="Barry K."/>
            <person name="Grigoriev I.V."/>
            <person name="Crous P."/>
            <person name="Smith M.E."/>
        </authorList>
    </citation>
    <scope>NUCLEOTIDE SEQUENCE</scope>
    <source>
        <strain evidence="2">NBRC 100468</strain>
    </source>
</reference>
<protein>
    <submittedName>
        <fullName evidence="2">Uncharacterized protein</fullName>
    </submittedName>
</protein>
<evidence type="ECO:0000256" key="1">
    <source>
        <dbReference type="SAM" id="MobiDB-lite"/>
    </source>
</evidence>
<dbReference type="AlphaFoldDB" id="A0A9W8A8S9"/>
<evidence type="ECO:0000313" key="3">
    <source>
        <dbReference type="Proteomes" id="UP001150538"/>
    </source>
</evidence>
<comment type="caution">
    <text evidence="2">The sequence shown here is derived from an EMBL/GenBank/DDBJ whole genome shotgun (WGS) entry which is preliminary data.</text>
</comment>
<feature type="compositionally biased region" description="Basic residues" evidence="1">
    <location>
        <begin position="117"/>
        <end position="137"/>
    </location>
</feature>
<organism evidence="2 3">
    <name type="scientific">Mycoemilia scoparia</name>
    <dbReference type="NCBI Taxonomy" id="417184"/>
    <lineage>
        <taxon>Eukaryota</taxon>
        <taxon>Fungi</taxon>
        <taxon>Fungi incertae sedis</taxon>
        <taxon>Zoopagomycota</taxon>
        <taxon>Kickxellomycotina</taxon>
        <taxon>Kickxellomycetes</taxon>
        <taxon>Kickxellales</taxon>
        <taxon>Kickxellaceae</taxon>
        <taxon>Mycoemilia</taxon>
    </lineage>
</organism>
<dbReference type="EMBL" id="JANBPU010000004">
    <property type="protein sequence ID" value="KAJ1921523.1"/>
    <property type="molecule type" value="Genomic_DNA"/>
</dbReference>
<evidence type="ECO:0000313" key="2">
    <source>
        <dbReference type="EMBL" id="KAJ1921523.1"/>
    </source>
</evidence>
<keyword evidence="3" id="KW-1185">Reference proteome</keyword>
<feature type="compositionally biased region" description="Polar residues" evidence="1">
    <location>
        <begin position="146"/>
        <end position="165"/>
    </location>
</feature>
<gene>
    <name evidence="2" type="ORF">H4219_000560</name>
</gene>
<dbReference type="Proteomes" id="UP001150538">
    <property type="component" value="Unassembled WGS sequence"/>
</dbReference>
<name>A0A9W8A8S9_9FUNG</name>
<proteinExistence type="predicted"/>
<sequence>MGLLLSPIFMIAFVSTCIALRLVIKFVASNAGSGCGDEQRLPQYVSPRKCRSGIHSMGLLETEPLMMETCSDFFRTPMVNARGGGRRIVTEPMLAARTKPLAHNIEHWNVSPTKAIKSTHYKQHQSHRETKSRKYRRRSDSYAAKLQSSTAMTTLNSSSNNGSPKKTTDIRSSIHVGGYGSLSPKSRRTDSCSSTLTRCSVNHHLLDQLKSTNKKSVRFHPHVSTIWPSAELESDNISSFIAHNVDVAESSQSNCSGGGRPKLGVALGLDSNNIDQNNKLTPQRNCSIATVCPEIVYNENGCPNSYKAASFFHFPEPVDLSPSQESFNSFSENGYSEKIPATEIRA</sequence>
<feature type="region of interest" description="Disordered" evidence="1">
    <location>
        <begin position="117"/>
        <end position="188"/>
    </location>
</feature>